<name>A0ABQ9LSG1_HEVBR</name>
<sequence>MVQPVTLENESPQRQHLERESLCEPVFEYFPACIDFLTSTKCEKPSFQCCVNVAELNLLAKEGIGPRWICWCIEYMVEGLKPPLNATRISELPIKCHTHLSFPISEGMDCDK</sequence>
<proteinExistence type="inferred from homology"/>
<gene>
    <name evidence="4" type="ORF">P3X46_018989</name>
</gene>
<keyword evidence="2" id="KW-1015">Disulfide bond</keyword>
<dbReference type="Gene3D" id="1.10.110.10">
    <property type="entry name" value="Plant lipid-transfer and hydrophobic proteins"/>
    <property type="match status" value="1"/>
</dbReference>
<dbReference type="Proteomes" id="UP001174677">
    <property type="component" value="Chromosome 10"/>
</dbReference>
<evidence type="ECO:0000256" key="2">
    <source>
        <dbReference type="ARBA" id="ARBA00023157"/>
    </source>
</evidence>
<dbReference type="PROSITE" id="PS51162">
    <property type="entry name" value="THYROGLOBULIN_1_2"/>
    <property type="match status" value="1"/>
</dbReference>
<dbReference type="InterPro" id="IPR000716">
    <property type="entry name" value="Thyroglobulin_1"/>
</dbReference>
<keyword evidence="5" id="KW-1185">Reference proteome</keyword>
<dbReference type="InterPro" id="IPR016140">
    <property type="entry name" value="Bifunc_inhib/LTP/seed_store"/>
</dbReference>
<accession>A0ABQ9LSG1</accession>
<dbReference type="PRINTS" id="PR00382">
    <property type="entry name" value="LIPIDTRNSFER"/>
</dbReference>
<dbReference type="InterPro" id="IPR036312">
    <property type="entry name" value="Bifun_inhib/LTP/seed_sf"/>
</dbReference>
<evidence type="ECO:0000313" key="5">
    <source>
        <dbReference type="Proteomes" id="UP001174677"/>
    </source>
</evidence>
<dbReference type="EMBL" id="JARPOI010000010">
    <property type="protein sequence ID" value="KAJ9170927.1"/>
    <property type="molecule type" value="Genomic_DNA"/>
</dbReference>
<evidence type="ECO:0000313" key="4">
    <source>
        <dbReference type="EMBL" id="KAJ9170927.1"/>
    </source>
</evidence>
<dbReference type="PANTHER" id="PTHR33076">
    <property type="entry name" value="NON-SPECIFIC LIPID-TRANSFER PROTEIN 2-RELATED"/>
    <property type="match status" value="1"/>
</dbReference>
<organism evidence="4 5">
    <name type="scientific">Hevea brasiliensis</name>
    <name type="common">Para rubber tree</name>
    <name type="synonym">Siphonia brasiliensis</name>
    <dbReference type="NCBI Taxonomy" id="3981"/>
    <lineage>
        <taxon>Eukaryota</taxon>
        <taxon>Viridiplantae</taxon>
        <taxon>Streptophyta</taxon>
        <taxon>Embryophyta</taxon>
        <taxon>Tracheophyta</taxon>
        <taxon>Spermatophyta</taxon>
        <taxon>Magnoliopsida</taxon>
        <taxon>eudicotyledons</taxon>
        <taxon>Gunneridae</taxon>
        <taxon>Pentapetalae</taxon>
        <taxon>rosids</taxon>
        <taxon>fabids</taxon>
        <taxon>Malpighiales</taxon>
        <taxon>Euphorbiaceae</taxon>
        <taxon>Crotonoideae</taxon>
        <taxon>Micrandreae</taxon>
        <taxon>Hevea</taxon>
    </lineage>
</organism>
<comment type="caution">
    <text evidence="4">The sequence shown here is derived from an EMBL/GenBank/DDBJ whole genome shotgun (WGS) entry which is preliminary data.</text>
</comment>
<dbReference type="SUPFAM" id="SSF47699">
    <property type="entry name" value="Bifunctional inhibitor/lipid-transfer protein/seed storage 2S albumin"/>
    <property type="match status" value="1"/>
</dbReference>
<dbReference type="InterPro" id="IPR000528">
    <property type="entry name" value="Plant_nsLTP"/>
</dbReference>
<comment type="similarity">
    <text evidence="1">Belongs to the plant LTP family.</text>
</comment>
<protein>
    <recommendedName>
        <fullName evidence="3">Thyroglobulin type-1 domain-containing protein</fullName>
    </recommendedName>
</protein>
<reference evidence="4 5" key="1">
    <citation type="journal article" date="2023" name="Plant Biotechnol. J.">
        <title>Chromosome-level wild Hevea brasiliensis genome provides new tools for genomic-assisted breeding and valuable loci to elevate rubber yield.</title>
        <authorList>
            <person name="Cheng H."/>
            <person name="Song X."/>
            <person name="Hu Y."/>
            <person name="Wu T."/>
            <person name="Yang Q."/>
            <person name="An Z."/>
            <person name="Feng S."/>
            <person name="Deng Z."/>
            <person name="Wu W."/>
            <person name="Zeng X."/>
            <person name="Tu M."/>
            <person name="Wang X."/>
            <person name="Huang H."/>
        </authorList>
    </citation>
    <scope>NUCLEOTIDE SEQUENCE [LARGE SCALE GENOMIC DNA]</scope>
    <source>
        <strain evidence="4">MT/VB/25A 57/8</strain>
    </source>
</reference>
<evidence type="ECO:0000256" key="1">
    <source>
        <dbReference type="ARBA" id="ARBA00009748"/>
    </source>
</evidence>
<feature type="domain" description="Thyroglobulin type-1" evidence="3">
    <location>
        <begin position="20"/>
        <end position="96"/>
    </location>
</feature>
<dbReference type="Pfam" id="PF00234">
    <property type="entry name" value="Tryp_alpha_amyl"/>
    <property type="match status" value="1"/>
</dbReference>
<evidence type="ECO:0000259" key="3">
    <source>
        <dbReference type="PROSITE" id="PS51162"/>
    </source>
</evidence>